<dbReference type="InterPro" id="IPR036249">
    <property type="entry name" value="Thioredoxin-like_sf"/>
</dbReference>
<dbReference type="FunFam" id="3.40.30.10:FF:000093">
    <property type="entry name" value="Glutaredoxin 2"/>
    <property type="match status" value="1"/>
</dbReference>
<dbReference type="InterPro" id="IPR002109">
    <property type="entry name" value="Glutaredoxin"/>
</dbReference>
<dbReference type="InterPro" id="IPR011899">
    <property type="entry name" value="Glutaredoxin_euk/vir"/>
</dbReference>
<evidence type="ECO:0000256" key="1">
    <source>
        <dbReference type="ARBA" id="ARBA00009630"/>
    </source>
</evidence>
<feature type="region of interest" description="Disordered" evidence="2">
    <location>
        <begin position="138"/>
        <end position="255"/>
    </location>
</feature>
<evidence type="ECO:0000259" key="3">
    <source>
        <dbReference type="Pfam" id="PF00462"/>
    </source>
</evidence>
<accession>A0A875S5H0</accession>
<dbReference type="Pfam" id="PF00462">
    <property type="entry name" value="Glutaredoxin"/>
    <property type="match status" value="1"/>
</dbReference>
<evidence type="ECO:0000313" key="5">
    <source>
        <dbReference type="Proteomes" id="UP000662931"/>
    </source>
</evidence>
<name>A0A875S5H0_EENNA</name>
<dbReference type="RefSeq" id="XP_038778009.1">
    <property type="nucleotide sequence ID" value="XM_038922081.1"/>
</dbReference>
<dbReference type="GO" id="GO:0000324">
    <property type="term" value="C:fungal-type vacuole"/>
    <property type="evidence" value="ECO:0007669"/>
    <property type="project" value="TreeGrafter"/>
</dbReference>
<dbReference type="PANTHER" id="PTHR45694">
    <property type="entry name" value="GLUTAREDOXIN 2"/>
    <property type="match status" value="1"/>
</dbReference>
<protein>
    <recommendedName>
        <fullName evidence="3">Glutaredoxin domain-containing protein</fullName>
    </recommendedName>
</protein>
<dbReference type="AlphaFoldDB" id="A0A875S5H0"/>
<feature type="compositionally biased region" description="Low complexity" evidence="2">
    <location>
        <begin position="185"/>
        <end position="195"/>
    </location>
</feature>
<dbReference type="GeneID" id="62195174"/>
<dbReference type="Proteomes" id="UP000662931">
    <property type="component" value="Chromosome 1"/>
</dbReference>
<dbReference type="SUPFAM" id="SSF52833">
    <property type="entry name" value="Thioredoxin-like"/>
    <property type="match status" value="1"/>
</dbReference>
<gene>
    <name evidence="4" type="ORF">FOA43_001773</name>
</gene>
<feature type="domain" description="Glutaredoxin" evidence="3">
    <location>
        <begin position="284"/>
        <end position="347"/>
    </location>
</feature>
<dbReference type="InterPro" id="IPR014025">
    <property type="entry name" value="Glutaredoxin_subgr"/>
</dbReference>
<evidence type="ECO:0000256" key="2">
    <source>
        <dbReference type="SAM" id="MobiDB-lite"/>
    </source>
</evidence>
<feature type="compositionally biased region" description="Basic and acidic residues" evidence="2">
    <location>
        <begin position="140"/>
        <end position="151"/>
    </location>
</feature>
<evidence type="ECO:0000313" key="4">
    <source>
        <dbReference type="EMBL" id="QPG74444.1"/>
    </source>
</evidence>
<dbReference type="GO" id="GO:0034599">
    <property type="term" value="P:cellular response to oxidative stress"/>
    <property type="evidence" value="ECO:0007669"/>
    <property type="project" value="TreeGrafter"/>
</dbReference>
<keyword evidence="5" id="KW-1185">Reference proteome</keyword>
<dbReference type="PANTHER" id="PTHR45694:SF5">
    <property type="entry name" value="GLUTAREDOXIN 2"/>
    <property type="match status" value="1"/>
</dbReference>
<dbReference type="CDD" id="cd03419">
    <property type="entry name" value="GRX_GRXh_1_2_like"/>
    <property type="match status" value="1"/>
</dbReference>
<dbReference type="GO" id="GO:0005801">
    <property type="term" value="C:cis-Golgi network"/>
    <property type="evidence" value="ECO:0007669"/>
    <property type="project" value="UniProtKB-ARBA"/>
</dbReference>
<reference evidence="4" key="1">
    <citation type="submission" date="2020-10" db="EMBL/GenBank/DDBJ databases">
        <authorList>
            <person name="Roach M.J.R."/>
        </authorList>
    </citation>
    <scope>NUCLEOTIDE SEQUENCE</scope>
    <source>
        <strain evidence="4">CBS 1945</strain>
    </source>
</reference>
<organism evidence="4 5">
    <name type="scientific">Eeniella nana</name>
    <name type="common">Yeast</name>
    <name type="synonym">Brettanomyces nanus</name>
    <dbReference type="NCBI Taxonomy" id="13502"/>
    <lineage>
        <taxon>Eukaryota</taxon>
        <taxon>Fungi</taxon>
        <taxon>Dikarya</taxon>
        <taxon>Ascomycota</taxon>
        <taxon>Saccharomycotina</taxon>
        <taxon>Pichiomycetes</taxon>
        <taxon>Pichiales</taxon>
        <taxon>Pichiaceae</taxon>
        <taxon>Brettanomyces</taxon>
    </lineage>
</organism>
<dbReference type="PRINTS" id="PR00160">
    <property type="entry name" value="GLUTAREDOXIN"/>
</dbReference>
<dbReference type="EMBL" id="CP064812">
    <property type="protein sequence ID" value="QPG74444.1"/>
    <property type="molecule type" value="Genomic_DNA"/>
</dbReference>
<proteinExistence type="inferred from homology"/>
<sequence>MSAFLLNARKRRMLGLAAIALFIVLLVSVTGSSSSLVKSTKDRAASAAYSDEVKDNAKPIHGGAASEYEVFGDSNSNGDKEPINVDTKKLINANDMVKDKKSGVIDESKVKEAEDNKRGLSGDIPLVAGDDAAAAAGYAKQEEAAESDVKGNMRGSSVASAEGAQASSAFGMEDSKGSEAKTAIGSNSNSDSDSGLSPAPIQADMQLRSAKKKTHSVVDEDEDDDASGKDNDGNSVLVDDDKEHMQLSRSRLRPGEKSDSLVEVAKGAFDAAKEYQEILQLSPVIIFSKTYCPYSKKLKEILTVNYEITPIPVIVELDMHHHGEFLQQYVGKKTGRSTVPNLLIKGVSRGGCDEISELHESGKLLGKLKQWAGSIAKIEKVNAPSNS</sequence>
<dbReference type="PROSITE" id="PS51354">
    <property type="entry name" value="GLUTAREDOXIN_2"/>
    <property type="match status" value="1"/>
</dbReference>
<dbReference type="KEGG" id="bnn:FOA43_001773"/>
<dbReference type="OrthoDB" id="423313at2759"/>
<dbReference type="Gene3D" id="3.40.30.10">
    <property type="entry name" value="Glutaredoxin"/>
    <property type="match status" value="1"/>
</dbReference>
<dbReference type="GO" id="GO:0005796">
    <property type="term" value="C:Golgi lumen"/>
    <property type="evidence" value="ECO:0007669"/>
    <property type="project" value="TreeGrafter"/>
</dbReference>
<dbReference type="GO" id="GO:0004362">
    <property type="term" value="F:glutathione-disulfide reductase (NADPH) activity"/>
    <property type="evidence" value="ECO:0007669"/>
    <property type="project" value="UniProtKB-ARBA"/>
</dbReference>
<comment type="similarity">
    <text evidence="1">Belongs to the glutaredoxin family. Monothiol subfamily.</text>
</comment>
<dbReference type="NCBIfam" id="TIGR02180">
    <property type="entry name" value="GRX_euk"/>
    <property type="match status" value="1"/>
</dbReference>